<dbReference type="Pfam" id="PF00128">
    <property type="entry name" value="Alpha-amylase"/>
    <property type="match status" value="1"/>
</dbReference>
<dbReference type="CDD" id="cd02857">
    <property type="entry name" value="E_set_CDase_PDE_N"/>
    <property type="match status" value="1"/>
</dbReference>
<proteinExistence type="predicted"/>
<dbReference type="SMART" id="SM00642">
    <property type="entry name" value="Aamy"/>
    <property type="match status" value="1"/>
</dbReference>
<evidence type="ECO:0000313" key="5">
    <source>
        <dbReference type="EMBL" id="MBO1267598.1"/>
    </source>
</evidence>
<sequence length="637" mass="69475">MPIVLPHHDGSALHAPDSVTLGGTVRLRIRIPRSWGTASRVWIRSVQDGEPRYDAALSLGEADGWEWWEAGILAANPVARYRFLLEAGGRYWSLNAKGLFSRDVADSADFRLTSFAPAPDWLHRATMYQIFPDRFARSTQADGHPTPDWAIGCGWDTPVVGAGPETPVQFYGGDLPGIMEKLDHIQDLGVDVIYLTPFFPARSNHRYDASTFDAVDPLLGGDQALVDLVEAAHARGIRVMGDLTANHSGDAHEWFVKALADPRSEEAGYYYFSPDHSDYESWWGVPSLPKLKWSSDALRRRFVLDDDSVVARWLKPPFNLDGWRIDVGNMTGRLGSVDLNHDVARLIAGRVREINPDAALLAESTSDAAPDFSGEHWQGAMTYSNFTRPLWSWLAKDAPHVNFFGTPLAGPNRIDADDFLATHLDLASGFSWDVRNQNMNALNTHDTARAATVMIDGGQELGAVLMFTLPGVPVVFAGDEFGFEGFNGEDSRTPMPWTGPETASGQAQREEPARVVKDLRAGYSALSRLRREEPALTEGGLRWIHAEGDVLVFIRETTESSVLVAVARSGAQAVLDGTVLSGPQLEALRGAPDFVTGELTAELAPGGVLLSTEGSAAGVWTLPGTAFPTIRTGHDLD</sequence>
<dbReference type="InterPro" id="IPR004185">
    <property type="entry name" value="Glyco_hydro_13_lg-like_dom"/>
</dbReference>
<dbReference type="SUPFAM" id="SSF81296">
    <property type="entry name" value="E set domains"/>
    <property type="match status" value="1"/>
</dbReference>
<accession>A0A939KLT6</accession>
<dbReference type="PANTHER" id="PTHR10357:SF210">
    <property type="entry name" value="MALTODEXTRIN GLUCOSIDASE"/>
    <property type="match status" value="1"/>
</dbReference>
<evidence type="ECO:0000256" key="1">
    <source>
        <dbReference type="ARBA" id="ARBA00022801"/>
    </source>
</evidence>
<dbReference type="Proteomes" id="UP000664164">
    <property type="component" value="Unassembled WGS sequence"/>
</dbReference>
<name>A0A939KLT6_9MICC</name>
<dbReference type="SUPFAM" id="SSF51445">
    <property type="entry name" value="(Trans)glycosidases"/>
    <property type="match status" value="1"/>
</dbReference>
<evidence type="ECO:0000256" key="3">
    <source>
        <dbReference type="SAM" id="MobiDB-lite"/>
    </source>
</evidence>
<keyword evidence="1 5" id="KW-0378">Hydrolase</keyword>
<organism evidence="5 6">
    <name type="scientific">Arthrobacter cavernae</name>
    <dbReference type="NCBI Taxonomy" id="2817681"/>
    <lineage>
        <taxon>Bacteria</taxon>
        <taxon>Bacillati</taxon>
        <taxon>Actinomycetota</taxon>
        <taxon>Actinomycetes</taxon>
        <taxon>Micrococcales</taxon>
        <taxon>Micrococcaceae</taxon>
        <taxon>Arthrobacter</taxon>
    </lineage>
</organism>
<dbReference type="Gene3D" id="3.20.20.80">
    <property type="entry name" value="Glycosidases"/>
    <property type="match status" value="1"/>
</dbReference>
<feature type="domain" description="Glycosyl hydrolase family 13 catalytic" evidence="4">
    <location>
        <begin position="129"/>
        <end position="530"/>
    </location>
</feature>
<gene>
    <name evidence="5" type="ORF">J1902_06300</name>
</gene>
<dbReference type="CDD" id="cd11338">
    <property type="entry name" value="AmyAc_CMD"/>
    <property type="match status" value="1"/>
</dbReference>
<dbReference type="InterPro" id="IPR014756">
    <property type="entry name" value="Ig_E-set"/>
</dbReference>
<protein>
    <submittedName>
        <fullName evidence="5">Glycoside hydrolase family 13 protein</fullName>
    </submittedName>
</protein>
<dbReference type="RefSeq" id="WP_207615403.1">
    <property type="nucleotide sequence ID" value="NZ_JAFNLL010000011.1"/>
</dbReference>
<dbReference type="InterPro" id="IPR017853">
    <property type="entry name" value="GH"/>
</dbReference>
<dbReference type="PANTHER" id="PTHR10357">
    <property type="entry name" value="ALPHA-AMYLASE FAMILY MEMBER"/>
    <property type="match status" value="1"/>
</dbReference>
<dbReference type="InterPro" id="IPR006047">
    <property type="entry name" value="GH13_cat_dom"/>
</dbReference>
<keyword evidence="6" id="KW-1185">Reference proteome</keyword>
<feature type="region of interest" description="Disordered" evidence="3">
    <location>
        <begin position="487"/>
        <end position="510"/>
    </location>
</feature>
<dbReference type="GO" id="GO:0005975">
    <property type="term" value="P:carbohydrate metabolic process"/>
    <property type="evidence" value="ECO:0007669"/>
    <property type="project" value="InterPro"/>
</dbReference>
<comment type="caution">
    <text evidence="5">The sequence shown here is derived from an EMBL/GenBank/DDBJ whole genome shotgun (WGS) entry which is preliminary data.</text>
</comment>
<evidence type="ECO:0000256" key="2">
    <source>
        <dbReference type="ARBA" id="ARBA00023295"/>
    </source>
</evidence>
<evidence type="ECO:0000259" key="4">
    <source>
        <dbReference type="SMART" id="SM00642"/>
    </source>
</evidence>
<keyword evidence="2" id="KW-0326">Glycosidase</keyword>
<reference evidence="5" key="1">
    <citation type="submission" date="2021-03" db="EMBL/GenBank/DDBJ databases">
        <title>A new species, PO-11, isolated from a karst cave deposit.</title>
        <authorList>
            <person name="Zhaoxiaoyong W."/>
        </authorList>
    </citation>
    <scope>NUCLEOTIDE SEQUENCE</scope>
    <source>
        <strain evidence="5">PO-11</strain>
    </source>
</reference>
<dbReference type="AlphaFoldDB" id="A0A939KLT6"/>
<dbReference type="GO" id="GO:0004553">
    <property type="term" value="F:hydrolase activity, hydrolyzing O-glycosyl compounds"/>
    <property type="evidence" value="ECO:0007669"/>
    <property type="project" value="InterPro"/>
</dbReference>
<evidence type="ECO:0000313" key="6">
    <source>
        <dbReference type="Proteomes" id="UP000664164"/>
    </source>
</evidence>
<dbReference type="EMBL" id="JAFNLL010000011">
    <property type="protein sequence ID" value="MBO1267598.1"/>
    <property type="molecule type" value="Genomic_DNA"/>
</dbReference>